<keyword evidence="2" id="KW-1185">Reference proteome</keyword>
<name>A0AAV3RHF9_LITER</name>
<reference evidence="1 2" key="1">
    <citation type="submission" date="2024-01" db="EMBL/GenBank/DDBJ databases">
        <title>The complete chloroplast genome sequence of Lithospermum erythrorhizon: insights into the phylogenetic relationship among Boraginaceae species and the maternal lineages of purple gromwells.</title>
        <authorList>
            <person name="Okada T."/>
            <person name="Watanabe K."/>
        </authorList>
    </citation>
    <scope>NUCLEOTIDE SEQUENCE [LARGE SCALE GENOMIC DNA]</scope>
</reference>
<accession>A0AAV3RHF9</accession>
<gene>
    <name evidence="1" type="ORF">LIER_27977</name>
</gene>
<dbReference type="AlphaFoldDB" id="A0AAV3RHF9"/>
<evidence type="ECO:0000313" key="1">
    <source>
        <dbReference type="EMBL" id="GAA0174628.1"/>
    </source>
</evidence>
<comment type="caution">
    <text evidence="1">The sequence shown here is derived from an EMBL/GenBank/DDBJ whole genome shotgun (WGS) entry which is preliminary data.</text>
</comment>
<proteinExistence type="predicted"/>
<protein>
    <submittedName>
        <fullName evidence="1">Uncharacterized protein</fullName>
    </submittedName>
</protein>
<sequence>MAERNRNWSSTQEKSLRSYVGYEVADRSASKVASLNVCPRRSSVVELRPWDSADIHPFDVFRVGLDLEEEVYYAAFLSCWLCVFVLPAEPLDLIHASVFKMQVSWLIV</sequence>
<evidence type="ECO:0000313" key="2">
    <source>
        <dbReference type="Proteomes" id="UP001454036"/>
    </source>
</evidence>
<organism evidence="1 2">
    <name type="scientific">Lithospermum erythrorhizon</name>
    <name type="common">Purple gromwell</name>
    <name type="synonym">Lithospermum officinale var. erythrorhizon</name>
    <dbReference type="NCBI Taxonomy" id="34254"/>
    <lineage>
        <taxon>Eukaryota</taxon>
        <taxon>Viridiplantae</taxon>
        <taxon>Streptophyta</taxon>
        <taxon>Embryophyta</taxon>
        <taxon>Tracheophyta</taxon>
        <taxon>Spermatophyta</taxon>
        <taxon>Magnoliopsida</taxon>
        <taxon>eudicotyledons</taxon>
        <taxon>Gunneridae</taxon>
        <taxon>Pentapetalae</taxon>
        <taxon>asterids</taxon>
        <taxon>lamiids</taxon>
        <taxon>Boraginales</taxon>
        <taxon>Boraginaceae</taxon>
        <taxon>Boraginoideae</taxon>
        <taxon>Lithospermeae</taxon>
        <taxon>Lithospermum</taxon>
    </lineage>
</organism>
<dbReference type="EMBL" id="BAABME010009153">
    <property type="protein sequence ID" value="GAA0174628.1"/>
    <property type="molecule type" value="Genomic_DNA"/>
</dbReference>
<dbReference type="Proteomes" id="UP001454036">
    <property type="component" value="Unassembled WGS sequence"/>
</dbReference>